<evidence type="ECO:0000313" key="2">
    <source>
        <dbReference type="Proteomes" id="UP000504615"/>
    </source>
</evidence>
<dbReference type="RefSeq" id="XP_011630198.1">
    <property type="nucleotide sequence ID" value="XM_011631896.2"/>
</dbReference>
<keyword evidence="2" id="KW-1185">Reference proteome</keyword>
<evidence type="ECO:0000256" key="1">
    <source>
        <dbReference type="SAM" id="Coils"/>
    </source>
</evidence>
<dbReference type="OrthoDB" id="7554243at2759"/>
<dbReference type="Proteomes" id="UP000504615">
    <property type="component" value="Unplaced"/>
</dbReference>
<dbReference type="GeneID" id="105422506"/>
<gene>
    <name evidence="3" type="primary">LOC105422506</name>
</gene>
<organism evidence="2 3">
    <name type="scientific">Pogonomyrmex barbatus</name>
    <name type="common">red harvester ant</name>
    <dbReference type="NCBI Taxonomy" id="144034"/>
    <lineage>
        <taxon>Eukaryota</taxon>
        <taxon>Metazoa</taxon>
        <taxon>Ecdysozoa</taxon>
        <taxon>Arthropoda</taxon>
        <taxon>Hexapoda</taxon>
        <taxon>Insecta</taxon>
        <taxon>Pterygota</taxon>
        <taxon>Neoptera</taxon>
        <taxon>Endopterygota</taxon>
        <taxon>Hymenoptera</taxon>
        <taxon>Apocrita</taxon>
        <taxon>Aculeata</taxon>
        <taxon>Formicoidea</taxon>
        <taxon>Formicidae</taxon>
        <taxon>Myrmicinae</taxon>
        <taxon>Pogonomyrmex</taxon>
    </lineage>
</organism>
<feature type="coiled-coil region" evidence="1">
    <location>
        <begin position="190"/>
        <end position="238"/>
    </location>
</feature>
<evidence type="ECO:0000313" key="3">
    <source>
        <dbReference type="RefSeq" id="XP_011630198.1"/>
    </source>
</evidence>
<dbReference type="AlphaFoldDB" id="A0A6I9VNJ7"/>
<keyword evidence="1" id="KW-0175">Coiled coil</keyword>
<accession>A0A6I9VNJ7</accession>
<proteinExistence type="predicted"/>
<protein>
    <submittedName>
        <fullName evidence="3">CAP-Gly domain-containing linker protein 1-like</fullName>
    </submittedName>
</protein>
<feature type="coiled-coil region" evidence="1">
    <location>
        <begin position="40"/>
        <end position="67"/>
    </location>
</feature>
<sequence length="301" mass="36358">MDIDSQENHNDPQFVKVLETCLKMEIDTLKKSLDDNIKEIKEHKRIIHNEINKRKQLKEKVTQMNKVKLILSETLTKLYTSISESSDTLELVKANADDQYKLMQIRSQEYQDIVDEYKKTWQEYRATYEEFPLAKVRKEAQIKLQKLKVEYMIVAYKKKETLTIIKQRREISWICTRNKIIEFATVMLEHMKLQKELANVNEDLNYHRKELQSIEKELQALRKKEEDQKRQRKQKMLEMPPPKINIPYREMYAQNQMRAKVQHQWKQVHESLDGENSFYTLQLLDRTRTFTHGHAYAYYIL</sequence>
<reference evidence="3" key="1">
    <citation type="submission" date="2025-08" db="UniProtKB">
        <authorList>
            <consortium name="RefSeq"/>
        </authorList>
    </citation>
    <scope>IDENTIFICATION</scope>
</reference>
<name>A0A6I9VNJ7_9HYME</name>
<dbReference type="KEGG" id="pbar:105422506"/>